<accession>A0A0J0XJP6</accession>
<dbReference type="EMBL" id="KQ087220">
    <property type="protein sequence ID" value="KLT41276.1"/>
    <property type="molecule type" value="Genomic_DNA"/>
</dbReference>
<dbReference type="AlphaFoldDB" id="A0A0J0XJP6"/>
<reference evidence="1 2" key="1">
    <citation type="submission" date="2015-03" db="EMBL/GenBank/DDBJ databases">
        <title>Genomics and transcriptomics of the oil-accumulating basidiomycete yeast T. oleaginosus allow insights into substrate utilization and the diverse evolutionary trajectories of mating systems in fungi.</title>
        <authorList>
            <consortium name="DOE Joint Genome Institute"/>
            <person name="Kourist R."/>
            <person name="Kracht O."/>
            <person name="Bracharz F."/>
            <person name="Lipzen A."/>
            <person name="Nolan M."/>
            <person name="Ohm R."/>
            <person name="Grigoriev I."/>
            <person name="Sun S."/>
            <person name="Heitman J."/>
            <person name="Bruck T."/>
            <person name="Nowrousian M."/>
        </authorList>
    </citation>
    <scope>NUCLEOTIDE SEQUENCE [LARGE SCALE GENOMIC DNA]</scope>
    <source>
        <strain evidence="1 2">IBC0246</strain>
    </source>
</reference>
<dbReference type="Proteomes" id="UP000053611">
    <property type="component" value="Unassembled WGS sequence"/>
</dbReference>
<evidence type="ECO:0000313" key="1">
    <source>
        <dbReference type="EMBL" id="KLT41276.1"/>
    </source>
</evidence>
<dbReference type="RefSeq" id="XP_018277767.1">
    <property type="nucleotide sequence ID" value="XM_018423572.1"/>
</dbReference>
<dbReference type="GeneID" id="28984175"/>
<gene>
    <name evidence="1" type="ORF">CC85DRAFT_286596</name>
</gene>
<proteinExistence type="predicted"/>
<sequence length="391" mass="41742">MASTKFAAALPDVAMTVASSGPRSASDLELAHTSNPRPALDIAAYPHIFEAILAFSLAHYDTVKALRSLCHAARDAVEAQLARHITVKSSSTRYGKYLHIRSAAGVPIPGVRPRNYIALAQGGESALSKPVTKSFGRAPPAPPPADVSAAQALATTARVLAHTRVIDVGEFVHGTDLAALEPWLDLDAVRLPAYRLAGRNNDNTTLKARTVVLSPSCAGALRSTYALVVPPGTRRLVSHEFTDLAPRMWATVSCSCGGTSPTAGCACRTIEEVVVAFVQRRPAKGTSEMEVGYTPERVAALVDVFPNARVVLVGAEGARLGRDPPAQRPYGEPNDEIKRLILESELADKLQDINCVKLGEWRKLVGEKRWALEMGLGDSQVLYRAEGGWGG</sequence>
<keyword evidence="2" id="KW-1185">Reference proteome</keyword>
<evidence type="ECO:0000313" key="2">
    <source>
        <dbReference type="Proteomes" id="UP000053611"/>
    </source>
</evidence>
<organism evidence="1 2">
    <name type="scientific">Cutaneotrichosporon oleaginosum</name>
    <dbReference type="NCBI Taxonomy" id="879819"/>
    <lineage>
        <taxon>Eukaryota</taxon>
        <taxon>Fungi</taxon>
        <taxon>Dikarya</taxon>
        <taxon>Basidiomycota</taxon>
        <taxon>Agaricomycotina</taxon>
        <taxon>Tremellomycetes</taxon>
        <taxon>Trichosporonales</taxon>
        <taxon>Trichosporonaceae</taxon>
        <taxon>Cutaneotrichosporon</taxon>
    </lineage>
</organism>
<protein>
    <submittedName>
        <fullName evidence="1">Uncharacterized protein</fullName>
    </submittedName>
</protein>
<name>A0A0J0XJP6_9TREE</name>